<sequence>MSKVLLILCQAFNIDIFRSGLFIDKTTIDTIVNNRKYKLVYYDNKYYIIDLNRNKLTYIFPLLNFITRHKLTEISEEELHSIKSSNVSNNNKGKVAIGGYTGIGFLVSVFLRPYINYMYFDMNIWWIIFFILLAIIPLLILKGRNDRKNRRKMSINLDDYRIKAFILPNTKDLLKGVFLNIVGYLLFIFCTLDPIMYGEFSFITFLFIILVFSFILFQNALLYTQNKIEGRIGGIKWKQ</sequence>
<dbReference type="EMBL" id="PNGG01000004">
    <property type="protein sequence ID" value="PMC18496.1"/>
    <property type="molecule type" value="Genomic_DNA"/>
</dbReference>
<feature type="transmembrane region" description="Helical" evidence="1">
    <location>
        <begin position="93"/>
        <end position="111"/>
    </location>
</feature>
<reference evidence="2 3" key="1">
    <citation type="submission" date="2017-09" db="EMBL/GenBank/DDBJ databases">
        <title>Bacterial strain isolated from the female urinary microbiota.</title>
        <authorList>
            <person name="Thomas-White K."/>
            <person name="Kumar N."/>
            <person name="Forster S."/>
            <person name="Putonti C."/>
            <person name="Lawley T."/>
            <person name="Wolfe A.J."/>
        </authorList>
    </citation>
    <scope>NUCLEOTIDE SEQUENCE [LARGE SCALE GENOMIC DNA]</scope>
    <source>
        <strain evidence="2 3">UMB0834</strain>
    </source>
</reference>
<dbReference type="AlphaFoldDB" id="A0A2N6QG15"/>
<keyword evidence="1" id="KW-1133">Transmembrane helix</keyword>
<dbReference type="InterPro" id="IPR005915">
    <property type="entry name" value="Tandem_5TM"/>
</dbReference>
<protein>
    <submittedName>
        <fullName evidence="2">DUF443 domain-containing protein</fullName>
    </submittedName>
</protein>
<dbReference type="Proteomes" id="UP000235748">
    <property type="component" value="Unassembled WGS sequence"/>
</dbReference>
<keyword evidence="1" id="KW-0812">Transmembrane</keyword>
<proteinExistence type="predicted"/>
<organism evidence="2 3">
    <name type="scientific">Staphylococcus pettenkoferi</name>
    <dbReference type="NCBI Taxonomy" id="170573"/>
    <lineage>
        <taxon>Bacteria</taxon>
        <taxon>Bacillati</taxon>
        <taxon>Bacillota</taxon>
        <taxon>Bacilli</taxon>
        <taxon>Bacillales</taxon>
        <taxon>Staphylococcaceae</taxon>
        <taxon>Staphylococcus</taxon>
    </lineage>
</organism>
<comment type="caution">
    <text evidence="2">The sequence shown here is derived from an EMBL/GenBank/DDBJ whole genome shotgun (WGS) entry which is preliminary data.</text>
</comment>
<dbReference type="RefSeq" id="WP_083307582.1">
    <property type="nucleotide sequence ID" value="NZ_JALCYA010000008.1"/>
</dbReference>
<dbReference type="Pfam" id="PF04276">
    <property type="entry name" value="DUF443"/>
    <property type="match status" value="1"/>
</dbReference>
<evidence type="ECO:0000313" key="2">
    <source>
        <dbReference type="EMBL" id="PMC18496.1"/>
    </source>
</evidence>
<keyword evidence="1" id="KW-0472">Membrane</keyword>
<name>A0A2N6QG15_9STAP</name>
<feature type="transmembrane region" description="Helical" evidence="1">
    <location>
        <begin position="123"/>
        <end position="141"/>
    </location>
</feature>
<evidence type="ECO:0000313" key="3">
    <source>
        <dbReference type="Proteomes" id="UP000235748"/>
    </source>
</evidence>
<gene>
    <name evidence="2" type="ORF">CJ235_08695</name>
</gene>
<accession>A0A2N6QG15</accession>
<evidence type="ECO:0000256" key="1">
    <source>
        <dbReference type="SAM" id="Phobius"/>
    </source>
</evidence>
<feature type="transmembrane region" description="Helical" evidence="1">
    <location>
        <begin position="177"/>
        <end position="196"/>
    </location>
</feature>
<feature type="transmembrane region" description="Helical" evidence="1">
    <location>
        <begin position="202"/>
        <end position="222"/>
    </location>
</feature>
<dbReference type="NCBIfam" id="TIGR01218">
    <property type="entry name" value="Gpos_tandem_5TM"/>
    <property type="match status" value="1"/>
</dbReference>